<dbReference type="GeneID" id="25782867"/>
<sequence>MSLVPWVQVYKTLFQPQRRQTLVERVQGSGKIDYTLSASYRVHVDAHEWSRSRVYVEDMKTAVKKDGMSEWKRYISNECSKSHRRFTDPATKMVFVDVNDGEEGMQMPRM</sequence>
<reference evidence="1 2" key="1">
    <citation type="journal article" date="2011" name="Genome Biol.">
        <title>Comparative genome sequence analysis underscores mycoparasitism as the ancestral life style of Trichoderma.</title>
        <authorList>
            <person name="Kubicek C.P."/>
            <person name="Herrera-Estrella A."/>
            <person name="Seidl-Seiboth V."/>
            <person name="Martinez D.A."/>
            <person name="Druzhinina I.S."/>
            <person name="Thon M."/>
            <person name="Zeilinger S."/>
            <person name="Casas-Flores S."/>
            <person name="Horwitz B.A."/>
            <person name="Mukherjee P.K."/>
            <person name="Mukherjee M."/>
            <person name="Kredics L."/>
            <person name="Alcaraz L.D."/>
            <person name="Aerts A."/>
            <person name="Antal Z."/>
            <person name="Atanasova L."/>
            <person name="Cervantes-Badillo M.G."/>
            <person name="Challacombe J."/>
            <person name="Chertkov O."/>
            <person name="McCluskey K."/>
            <person name="Coulpier F."/>
            <person name="Deshpande N."/>
            <person name="von Doehren H."/>
            <person name="Ebbole D.J."/>
            <person name="Esquivel-Naranjo E.U."/>
            <person name="Fekete E."/>
            <person name="Flipphi M."/>
            <person name="Glaser F."/>
            <person name="Gomez-Rodriguez E.Y."/>
            <person name="Gruber S."/>
            <person name="Han C."/>
            <person name="Henrissat B."/>
            <person name="Hermosa R."/>
            <person name="Hernandez-Onate M."/>
            <person name="Karaffa L."/>
            <person name="Kosti I."/>
            <person name="Le Crom S."/>
            <person name="Lindquist E."/>
            <person name="Lucas S."/>
            <person name="Luebeck M."/>
            <person name="Luebeck P.S."/>
            <person name="Margeot A."/>
            <person name="Metz B."/>
            <person name="Misra M."/>
            <person name="Nevalainen H."/>
            <person name="Omann M."/>
            <person name="Packer N."/>
            <person name="Perrone G."/>
            <person name="Uresti-Rivera E.E."/>
            <person name="Salamov A."/>
            <person name="Schmoll M."/>
            <person name="Seiboth B."/>
            <person name="Shapiro H."/>
            <person name="Sukno S."/>
            <person name="Tamayo-Ramos J.A."/>
            <person name="Tisch D."/>
            <person name="Wiest A."/>
            <person name="Wilkinson H.H."/>
            <person name="Zhang M."/>
            <person name="Coutinho P.M."/>
            <person name="Kenerley C.M."/>
            <person name="Monte E."/>
            <person name="Baker S.E."/>
            <person name="Grigoriev I.V."/>
        </authorList>
    </citation>
    <scope>NUCLEOTIDE SEQUENCE [LARGE SCALE GENOMIC DNA]</scope>
    <source>
        <strain evidence="2">ATCC 20476 / IMI 206040</strain>
    </source>
</reference>
<accession>G9P5P2</accession>
<dbReference type="KEGG" id="tatv:25782867"/>
<organism evidence="1 2">
    <name type="scientific">Hypocrea atroviridis (strain ATCC 20476 / IMI 206040)</name>
    <name type="common">Trichoderma atroviride</name>
    <dbReference type="NCBI Taxonomy" id="452589"/>
    <lineage>
        <taxon>Eukaryota</taxon>
        <taxon>Fungi</taxon>
        <taxon>Dikarya</taxon>
        <taxon>Ascomycota</taxon>
        <taxon>Pezizomycotina</taxon>
        <taxon>Sordariomycetes</taxon>
        <taxon>Hypocreomycetidae</taxon>
        <taxon>Hypocreales</taxon>
        <taxon>Hypocreaceae</taxon>
        <taxon>Trichoderma</taxon>
    </lineage>
</organism>
<comment type="caution">
    <text evidence="1">The sequence shown here is derived from an EMBL/GenBank/DDBJ whole genome shotgun (WGS) entry which is preliminary data.</text>
</comment>
<dbReference type="Proteomes" id="UP000005426">
    <property type="component" value="Unassembled WGS sequence"/>
</dbReference>
<evidence type="ECO:0000313" key="1">
    <source>
        <dbReference type="EMBL" id="EHK40554.1"/>
    </source>
</evidence>
<protein>
    <submittedName>
        <fullName evidence="1">Uncharacterized protein</fullName>
    </submittedName>
</protein>
<evidence type="ECO:0000313" key="2">
    <source>
        <dbReference type="Proteomes" id="UP000005426"/>
    </source>
</evidence>
<gene>
    <name evidence="1" type="ORF">TRIATDRAFT_311163</name>
</gene>
<dbReference type="EMBL" id="ABDG02000027">
    <property type="protein sequence ID" value="EHK40554.1"/>
    <property type="molecule type" value="Genomic_DNA"/>
</dbReference>
<keyword evidence="2" id="KW-1185">Reference proteome</keyword>
<name>G9P5P2_HYPAI</name>
<dbReference type="HOGENOM" id="CLU_2171421_0_0_1"/>
<proteinExistence type="predicted"/>
<dbReference type="AlphaFoldDB" id="G9P5P2"/>